<evidence type="ECO:0000313" key="2">
    <source>
        <dbReference type="Proteomes" id="UP000256650"/>
    </source>
</evidence>
<dbReference type="EMBL" id="NXLS01000001">
    <property type="protein sequence ID" value="RDU64558.1"/>
    <property type="molecule type" value="Genomic_DNA"/>
</dbReference>
<reference evidence="1 2" key="1">
    <citation type="submission" date="2018-04" db="EMBL/GenBank/DDBJ databases">
        <title>Novel Campyloabacter and Helicobacter Species and Strains.</title>
        <authorList>
            <person name="Mannion A.J."/>
            <person name="Shen Z."/>
            <person name="Fox J.G."/>
        </authorList>
    </citation>
    <scope>NUCLEOTIDE SEQUENCE [LARGE SCALE GENOMIC DNA]</scope>
    <source>
        <strain evidence="1 2">MIT 99-5101</strain>
    </source>
</reference>
<keyword evidence="2" id="KW-1185">Reference proteome</keyword>
<dbReference type="Proteomes" id="UP000256650">
    <property type="component" value="Unassembled WGS sequence"/>
</dbReference>
<dbReference type="GeneID" id="82535026"/>
<dbReference type="AlphaFoldDB" id="A0A3D8IHF1"/>
<evidence type="ECO:0000313" key="1">
    <source>
        <dbReference type="EMBL" id="RDU64558.1"/>
    </source>
</evidence>
<comment type="caution">
    <text evidence="1">The sequence shown here is derived from an EMBL/GenBank/DDBJ whole genome shotgun (WGS) entry which is preliminary data.</text>
</comment>
<proteinExistence type="predicted"/>
<dbReference type="PROSITE" id="PS51257">
    <property type="entry name" value="PROKAR_LIPOPROTEIN"/>
    <property type="match status" value="1"/>
</dbReference>
<dbReference type="RefSeq" id="WP_115550893.1">
    <property type="nucleotide sequence ID" value="NZ_CAPHNE010000121.1"/>
</dbReference>
<gene>
    <name evidence="1" type="ORF">CQA43_01820</name>
</gene>
<dbReference type="OrthoDB" id="5368608at2"/>
<sequence>MKNHLKLLLLAGIAGFFVACGDNGLVALKNNGYNSELYDYGIKQVQEKYPDYKLYSYESLKSVPFLKLGEKAFVKSRDFVAEMTKDKTKQYVDIIFAYKSDTDYKLIYVECLNAKNGNSCPYIVDKTQGLY</sequence>
<name>A0A3D8IHF1_9HELI</name>
<protein>
    <submittedName>
        <fullName evidence="1">Uncharacterized protein</fullName>
    </submittedName>
</protein>
<accession>A0A3D8IHF1</accession>
<organism evidence="1 2">
    <name type="scientific">Helicobacter ganmani</name>
    <dbReference type="NCBI Taxonomy" id="60246"/>
    <lineage>
        <taxon>Bacteria</taxon>
        <taxon>Pseudomonadati</taxon>
        <taxon>Campylobacterota</taxon>
        <taxon>Epsilonproteobacteria</taxon>
        <taxon>Campylobacterales</taxon>
        <taxon>Helicobacteraceae</taxon>
        <taxon>Helicobacter</taxon>
    </lineage>
</organism>